<dbReference type="CDD" id="cd04301">
    <property type="entry name" value="NAT_SF"/>
    <property type="match status" value="1"/>
</dbReference>
<protein>
    <submittedName>
        <fullName evidence="4">Acetyltransferase</fullName>
    </submittedName>
</protein>
<dbReference type="RefSeq" id="WP_187257497.1">
    <property type="nucleotide sequence ID" value="NZ_JBHULF010000006.1"/>
</dbReference>
<keyword evidence="2" id="KW-0012">Acyltransferase</keyword>
<dbReference type="InterPro" id="IPR016181">
    <property type="entry name" value="Acyl_CoA_acyltransferase"/>
</dbReference>
<accession>A0ABR7MAU7</accession>
<gene>
    <name evidence="4" type="ORF">BC349_14035</name>
</gene>
<proteinExistence type="predicted"/>
<feature type="domain" description="N-acetyltransferase" evidence="3">
    <location>
        <begin position="3"/>
        <end position="160"/>
    </location>
</feature>
<name>A0ABR7MAU7_9BACT</name>
<evidence type="ECO:0000313" key="5">
    <source>
        <dbReference type="Proteomes" id="UP000765802"/>
    </source>
</evidence>
<dbReference type="PANTHER" id="PTHR43877">
    <property type="entry name" value="AMINOALKYLPHOSPHONATE N-ACETYLTRANSFERASE-RELATED-RELATED"/>
    <property type="match status" value="1"/>
</dbReference>
<dbReference type="InterPro" id="IPR000182">
    <property type="entry name" value="GNAT_dom"/>
</dbReference>
<organism evidence="4 5">
    <name type="scientific">Flavihumibacter stibioxidans</name>
    <dbReference type="NCBI Taxonomy" id="1834163"/>
    <lineage>
        <taxon>Bacteria</taxon>
        <taxon>Pseudomonadati</taxon>
        <taxon>Bacteroidota</taxon>
        <taxon>Chitinophagia</taxon>
        <taxon>Chitinophagales</taxon>
        <taxon>Chitinophagaceae</taxon>
        <taxon>Flavihumibacter</taxon>
    </lineage>
</organism>
<sequence>MNLKIRPIEPADNPLLATIIRTALTEFGANKPGTVYYDESTDHLYELFRHPGSAYFVAVENGKIIGGAGIFPTEGLPEGCGELVKMYLSAEARGKGLGRRLIAHILETAKAMGYHQVYLETMPELRKAVSVYEKFGFSYLEGPLGNSGHFGCDVWMLKDI</sequence>
<dbReference type="PROSITE" id="PS51186">
    <property type="entry name" value="GNAT"/>
    <property type="match status" value="1"/>
</dbReference>
<evidence type="ECO:0000256" key="2">
    <source>
        <dbReference type="ARBA" id="ARBA00023315"/>
    </source>
</evidence>
<reference evidence="4 5" key="1">
    <citation type="submission" date="2016-07" db="EMBL/GenBank/DDBJ databases">
        <title>Genome analysis of Flavihumibacter stibioxidans YS-17.</title>
        <authorList>
            <person name="Shi K."/>
            <person name="Han Y."/>
            <person name="Wang G."/>
        </authorList>
    </citation>
    <scope>NUCLEOTIDE SEQUENCE [LARGE SCALE GENOMIC DNA]</scope>
    <source>
        <strain evidence="4 5">YS-17</strain>
    </source>
</reference>
<dbReference type="PANTHER" id="PTHR43877:SF2">
    <property type="entry name" value="AMINOALKYLPHOSPHONATE N-ACETYLTRANSFERASE-RELATED"/>
    <property type="match status" value="1"/>
</dbReference>
<comment type="caution">
    <text evidence="4">The sequence shown here is derived from an EMBL/GenBank/DDBJ whole genome shotgun (WGS) entry which is preliminary data.</text>
</comment>
<dbReference type="Pfam" id="PF00583">
    <property type="entry name" value="Acetyltransf_1"/>
    <property type="match status" value="1"/>
</dbReference>
<dbReference type="SUPFAM" id="SSF55729">
    <property type="entry name" value="Acyl-CoA N-acyltransferases (Nat)"/>
    <property type="match status" value="1"/>
</dbReference>
<dbReference type="Proteomes" id="UP000765802">
    <property type="component" value="Unassembled WGS sequence"/>
</dbReference>
<evidence type="ECO:0000313" key="4">
    <source>
        <dbReference type="EMBL" id="MBC6492177.1"/>
    </source>
</evidence>
<evidence type="ECO:0000259" key="3">
    <source>
        <dbReference type="PROSITE" id="PS51186"/>
    </source>
</evidence>
<dbReference type="Gene3D" id="3.40.630.30">
    <property type="match status" value="1"/>
</dbReference>
<keyword evidence="5" id="KW-1185">Reference proteome</keyword>
<evidence type="ECO:0000256" key="1">
    <source>
        <dbReference type="ARBA" id="ARBA00022679"/>
    </source>
</evidence>
<dbReference type="InterPro" id="IPR050832">
    <property type="entry name" value="Bact_Acetyltransf"/>
</dbReference>
<keyword evidence="1" id="KW-0808">Transferase</keyword>
<dbReference type="EMBL" id="MBUA01000027">
    <property type="protein sequence ID" value="MBC6492177.1"/>
    <property type="molecule type" value="Genomic_DNA"/>
</dbReference>